<keyword evidence="7" id="KW-1185">Reference proteome</keyword>
<evidence type="ECO:0000256" key="1">
    <source>
        <dbReference type="ARBA" id="ARBA00022801"/>
    </source>
</evidence>
<organism evidence="6 7">
    <name type="scientific">Phomopsis amygdali</name>
    <name type="common">Fusicoccum amygdali</name>
    <dbReference type="NCBI Taxonomy" id="1214568"/>
    <lineage>
        <taxon>Eukaryota</taxon>
        <taxon>Fungi</taxon>
        <taxon>Dikarya</taxon>
        <taxon>Ascomycota</taxon>
        <taxon>Pezizomycotina</taxon>
        <taxon>Sordariomycetes</taxon>
        <taxon>Sordariomycetidae</taxon>
        <taxon>Diaporthales</taxon>
        <taxon>Diaporthaceae</taxon>
        <taxon>Diaporthe</taxon>
    </lineage>
</organism>
<keyword evidence="2 4" id="KW-0442">Lipid degradation</keyword>
<dbReference type="PANTHER" id="PTHR24185">
    <property type="entry name" value="CALCIUM-INDEPENDENT PHOSPHOLIPASE A2-GAMMA"/>
    <property type="match status" value="1"/>
</dbReference>
<dbReference type="GO" id="GO:0046486">
    <property type="term" value="P:glycerolipid metabolic process"/>
    <property type="evidence" value="ECO:0007669"/>
    <property type="project" value="UniProtKB-ARBA"/>
</dbReference>
<dbReference type="SUPFAM" id="SSF52151">
    <property type="entry name" value="FabD/lysophospholipase-like"/>
    <property type="match status" value="1"/>
</dbReference>
<feature type="domain" description="PNPLA" evidence="5">
    <location>
        <begin position="13"/>
        <end position="210"/>
    </location>
</feature>
<dbReference type="Pfam" id="PF13424">
    <property type="entry name" value="TPR_12"/>
    <property type="match status" value="2"/>
</dbReference>
<dbReference type="SUPFAM" id="SSF48452">
    <property type="entry name" value="TPR-like"/>
    <property type="match status" value="2"/>
</dbReference>
<dbReference type="InterPro" id="IPR016035">
    <property type="entry name" value="Acyl_Trfase/lysoPLipase"/>
</dbReference>
<dbReference type="SUPFAM" id="SSF52540">
    <property type="entry name" value="P-loop containing nucleoside triphosphate hydrolases"/>
    <property type="match status" value="1"/>
</dbReference>
<accession>A0AAD9SLE8</accession>
<dbReference type="Gene3D" id="3.40.1090.10">
    <property type="entry name" value="Cytosolic phospholipase A2 catalytic domain"/>
    <property type="match status" value="1"/>
</dbReference>
<dbReference type="CDD" id="cd07216">
    <property type="entry name" value="Pat17_PNPLA8_PNPLA9_like3"/>
    <property type="match status" value="1"/>
</dbReference>
<dbReference type="InterPro" id="IPR011990">
    <property type="entry name" value="TPR-like_helical_dom_sf"/>
</dbReference>
<evidence type="ECO:0000256" key="4">
    <source>
        <dbReference type="PROSITE-ProRule" id="PRU01161"/>
    </source>
</evidence>
<feature type="short sequence motif" description="GXSXG" evidence="4">
    <location>
        <begin position="57"/>
        <end position="61"/>
    </location>
</feature>
<dbReference type="GO" id="GO:0016020">
    <property type="term" value="C:membrane"/>
    <property type="evidence" value="ECO:0007669"/>
    <property type="project" value="TreeGrafter"/>
</dbReference>
<dbReference type="PANTHER" id="PTHR24185:SF1">
    <property type="entry name" value="CALCIUM-INDEPENDENT PHOSPHOLIPASE A2-GAMMA"/>
    <property type="match status" value="1"/>
</dbReference>
<reference evidence="6" key="1">
    <citation type="submission" date="2023-06" db="EMBL/GenBank/DDBJ databases">
        <authorList>
            <person name="Noh H."/>
        </authorList>
    </citation>
    <scope>NUCLEOTIDE SEQUENCE</scope>
    <source>
        <strain evidence="6">DUCC20226</strain>
    </source>
</reference>
<protein>
    <recommendedName>
        <fullName evidence="5">PNPLA domain-containing protein</fullName>
    </recommendedName>
</protein>
<dbReference type="GO" id="GO:0016042">
    <property type="term" value="P:lipid catabolic process"/>
    <property type="evidence" value="ECO:0007669"/>
    <property type="project" value="UniProtKB-UniRule"/>
</dbReference>
<keyword evidence="1 4" id="KW-0378">Hydrolase</keyword>
<feature type="active site" description="Proton acceptor" evidence="4">
    <location>
        <position position="197"/>
    </location>
</feature>
<comment type="caution">
    <text evidence="4">Lacks conserved residue(s) required for the propagation of feature annotation.</text>
</comment>
<sequence>MSVSGENEPVNLLALDGGGIRGVSELVILDEVMRRMQHKGNLASLPKPCDYFHLFGGTSTGGLVAIMLGRLGMGTQEALKAYDSFASEIFSKRRLSLTEKFKAKALEDTVKKLVREQGKGSVLRNQRQTQEKGHAFVCTMPAQRHKETVRLRTYDVAGDKYPNCLIYEAARATTAATTYFRPMAIKDEEGKEEKFVDAALGTNNPISILWDEAVNLFGKKRRLGCVVSLGTGSRKVEMAPGGDRLVDKIKFLVSAIKVVKEIGTDSEKDHERWQAKFEEFDYTYFRLNVDGGAQGIALSDWKKINQLKSRTRDYLRESGVKKMIDDLAEVLLGNKSSGLNLAHGGSLSKETTIPAEPRAIRRGKSSNIFTGRDGILNRLDKHFGPREPGDTSRREFHLRGMGGVGKTQIALKFTERNERRFHILWVDATDAVTTEQSYKQIALSLFGPDECKDPVQRVVLWLQKSDEEWLLVFDNAPVSGLGMYLPDGDHGNVLYTSRHRNLQPRLRPECVASIEEMEAPEAMLLLLRSAQMPADITENRELARSIVHALGLLPLAIDQAGAYIHMAPCPLKNYLGVFNEQKEVLLRTPRFKGGDEKRHIAVYATFNISYKAIKAFADKKEDMARVKDAETALKLLNLICFYHNEGFISAIFDQAAKFRHRMERSLHCPLRAGEVDLESLVQTIEIEVTPKDPQGRGWVWDDFVSGIGFLHEFSLLKLDTSTAYINMHVLVHDWARDRLDTKEKLDWGLAAKSLLMDSINLDDSNGSVAHRRNVLPDLEVCMKHVHAKHNDPDLESEHQSKLAKLFRQAGDLKAAETELTKALVYRKAHYGLLDLGTFSAMSQLARVYLEQGHYSKAEEMLLEVIDRRALYLREQKWLASLIQCTTIADDEAHKKTMLDEDDLLNDGKLRRDKIALGSALSFMDNMQAAASVCEELMRWHERKHGRQSQQARKWRHMAKKAHANVNEEVDHSDAMTVQEARELLEDREVRLGFDHYATIAAKEFLAAALTRENELREAQTLMFEVLEWNKNIYGEASLQHTHAVYRLAVWSAHQNRLYDAENFFIIAICRYTEKLGKHHPETLDSMRHLAMCLAGRAEYARAAEMFEDCLEGSRVALGNDHRLTIFCAHALRQFRYYEETVPDHLRAGIKNSAVQANRDAWGEFAPQWMQEWMPVSVEDMMTAALERGETLRSYKMVQIEIEGFPFFELTPLSEYTGMKAMEMTVQRED</sequence>
<dbReference type="InterPro" id="IPR002641">
    <property type="entry name" value="PNPLA_dom"/>
</dbReference>
<gene>
    <name evidence="6" type="ORF">N8I77_004177</name>
</gene>
<dbReference type="GO" id="GO:0043531">
    <property type="term" value="F:ADP binding"/>
    <property type="evidence" value="ECO:0007669"/>
    <property type="project" value="InterPro"/>
</dbReference>
<dbReference type="AlphaFoldDB" id="A0AAD9SLE8"/>
<evidence type="ECO:0000313" key="6">
    <source>
        <dbReference type="EMBL" id="KAK2610776.1"/>
    </source>
</evidence>
<feature type="short sequence motif" description="GXGXXG" evidence="4">
    <location>
        <begin position="17"/>
        <end position="22"/>
    </location>
</feature>
<dbReference type="GO" id="GO:0047499">
    <property type="term" value="F:calcium-independent phospholipase A2 activity"/>
    <property type="evidence" value="ECO:0007669"/>
    <property type="project" value="TreeGrafter"/>
</dbReference>
<proteinExistence type="predicted"/>
<comment type="caution">
    <text evidence="6">The sequence shown here is derived from an EMBL/GenBank/DDBJ whole genome shotgun (WGS) entry which is preliminary data.</text>
</comment>
<evidence type="ECO:0000256" key="2">
    <source>
        <dbReference type="ARBA" id="ARBA00022963"/>
    </source>
</evidence>
<evidence type="ECO:0000256" key="3">
    <source>
        <dbReference type="ARBA" id="ARBA00023098"/>
    </source>
</evidence>
<dbReference type="EMBL" id="JAUJFL010000002">
    <property type="protein sequence ID" value="KAK2610776.1"/>
    <property type="molecule type" value="Genomic_DNA"/>
</dbReference>
<name>A0AAD9SLE8_PHOAM</name>
<dbReference type="Gene3D" id="3.40.50.300">
    <property type="entry name" value="P-loop containing nucleotide triphosphate hydrolases"/>
    <property type="match status" value="1"/>
</dbReference>
<keyword evidence="3 4" id="KW-0443">Lipid metabolism</keyword>
<dbReference type="InterPro" id="IPR027417">
    <property type="entry name" value="P-loop_NTPase"/>
</dbReference>
<dbReference type="GO" id="GO:0019369">
    <property type="term" value="P:arachidonate metabolic process"/>
    <property type="evidence" value="ECO:0007669"/>
    <property type="project" value="TreeGrafter"/>
</dbReference>
<dbReference type="Pfam" id="PF01734">
    <property type="entry name" value="Patatin"/>
    <property type="match status" value="1"/>
</dbReference>
<evidence type="ECO:0000259" key="5">
    <source>
        <dbReference type="PROSITE" id="PS51635"/>
    </source>
</evidence>
<dbReference type="Proteomes" id="UP001265746">
    <property type="component" value="Unassembled WGS sequence"/>
</dbReference>
<dbReference type="PROSITE" id="PS51635">
    <property type="entry name" value="PNPLA"/>
    <property type="match status" value="1"/>
</dbReference>
<dbReference type="Gene3D" id="1.25.40.10">
    <property type="entry name" value="Tetratricopeptide repeat domain"/>
    <property type="match status" value="2"/>
</dbReference>
<evidence type="ECO:0000313" key="7">
    <source>
        <dbReference type="Proteomes" id="UP001265746"/>
    </source>
</evidence>
<feature type="active site" description="Nucleophile" evidence="4">
    <location>
        <position position="59"/>
    </location>
</feature>